<dbReference type="eggNOG" id="ENOG502SR7C">
    <property type="taxonomic scope" value="Eukaryota"/>
</dbReference>
<dbReference type="AlphaFoldDB" id="M2T3F5"/>
<evidence type="ECO:0008006" key="3">
    <source>
        <dbReference type="Google" id="ProtNLM"/>
    </source>
</evidence>
<dbReference type="InterPro" id="IPR011008">
    <property type="entry name" value="Dimeric_a/b-barrel"/>
</dbReference>
<proteinExistence type="predicted"/>
<reference evidence="2" key="2">
    <citation type="journal article" date="2013" name="PLoS Genet.">
        <title>Comparative genome structure, secondary metabolite, and effector coding capacity across Cochliobolus pathogens.</title>
        <authorList>
            <person name="Condon B.J."/>
            <person name="Leng Y."/>
            <person name="Wu D."/>
            <person name="Bushley K.E."/>
            <person name="Ohm R.A."/>
            <person name="Otillar R."/>
            <person name="Martin J."/>
            <person name="Schackwitz W."/>
            <person name="Grimwood J."/>
            <person name="MohdZainudin N."/>
            <person name="Xue C."/>
            <person name="Wang R."/>
            <person name="Manning V.A."/>
            <person name="Dhillon B."/>
            <person name="Tu Z.J."/>
            <person name="Steffenson B.J."/>
            <person name="Salamov A."/>
            <person name="Sun H."/>
            <person name="Lowry S."/>
            <person name="LaButti K."/>
            <person name="Han J."/>
            <person name="Copeland A."/>
            <person name="Lindquist E."/>
            <person name="Barry K."/>
            <person name="Schmutz J."/>
            <person name="Baker S.E."/>
            <person name="Ciuffetti L.M."/>
            <person name="Grigoriev I.V."/>
            <person name="Zhong S."/>
            <person name="Turgeon B.G."/>
        </authorList>
    </citation>
    <scope>NUCLEOTIDE SEQUENCE [LARGE SCALE GENOMIC DNA]</scope>
    <source>
        <strain evidence="2">ND90Pr / ATCC 201652</strain>
    </source>
</reference>
<dbReference type="SUPFAM" id="SSF54909">
    <property type="entry name" value="Dimeric alpha+beta barrel"/>
    <property type="match status" value="2"/>
</dbReference>
<gene>
    <name evidence="1" type="ORF">COCSADRAFT_172011</name>
</gene>
<dbReference type="Proteomes" id="UP000016934">
    <property type="component" value="Unassembled WGS sequence"/>
</dbReference>
<dbReference type="GeneID" id="19132773"/>
<sequence>MAPPGILWVSSRITHPERLSVDKFSDWYENDHIKDVLELPGAVAAVRYQAAERPVKDGGEEKTYSREMPWLVVYELPDMVGFRESDGFKDIAQRNPPSQEQIETIYVNAQFAIRFCEEVQRFEGEKAKENGPAKFIISGALEPPSDTASTADFDRWYREEHIPLFSRMPGFIRSRRYEVKTAYTLNQLQPSDDMEKVPKYYALHEFGGEALPWKQIEESVDTEWAKKVMGTVQKAEVGWYKVKRVYPESEWGSIGN</sequence>
<dbReference type="RefSeq" id="XP_007700780.1">
    <property type="nucleotide sequence ID" value="XM_007702590.1"/>
</dbReference>
<name>M2T3F5_COCSN</name>
<evidence type="ECO:0000313" key="2">
    <source>
        <dbReference type="Proteomes" id="UP000016934"/>
    </source>
</evidence>
<keyword evidence="2" id="KW-1185">Reference proteome</keyword>
<dbReference type="OrthoDB" id="2851338at2759"/>
<dbReference type="OMA" id="ESEWGHV"/>
<accession>M2T3F5</accession>
<dbReference type="Gene3D" id="3.30.70.100">
    <property type="match status" value="1"/>
</dbReference>
<evidence type="ECO:0000313" key="1">
    <source>
        <dbReference type="EMBL" id="EMD63761.1"/>
    </source>
</evidence>
<dbReference type="EMBL" id="KB445644">
    <property type="protein sequence ID" value="EMD63761.1"/>
    <property type="molecule type" value="Genomic_DNA"/>
</dbReference>
<protein>
    <recommendedName>
        <fullName evidence="3">EthD domain-containing protein</fullName>
    </recommendedName>
</protein>
<organism evidence="1 2">
    <name type="scientific">Cochliobolus sativus (strain ND90Pr / ATCC 201652)</name>
    <name type="common">Common root rot and spot blotch fungus</name>
    <name type="synonym">Bipolaris sorokiniana</name>
    <dbReference type="NCBI Taxonomy" id="665912"/>
    <lineage>
        <taxon>Eukaryota</taxon>
        <taxon>Fungi</taxon>
        <taxon>Dikarya</taxon>
        <taxon>Ascomycota</taxon>
        <taxon>Pezizomycotina</taxon>
        <taxon>Dothideomycetes</taxon>
        <taxon>Pleosporomycetidae</taxon>
        <taxon>Pleosporales</taxon>
        <taxon>Pleosporineae</taxon>
        <taxon>Pleosporaceae</taxon>
        <taxon>Bipolaris</taxon>
    </lineage>
</organism>
<reference evidence="1 2" key="1">
    <citation type="journal article" date="2012" name="PLoS Pathog.">
        <title>Diverse lifestyles and strategies of plant pathogenesis encoded in the genomes of eighteen Dothideomycetes fungi.</title>
        <authorList>
            <person name="Ohm R.A."/>
            <person name="Feau N."/>
            <person name="Henrissat B."/>
            <person name="Schoch C.L."/>
            <person name="Horwitz B.A."/>
            <person name="Barry K.W."/>
            <person name="Condon B.J."/>
            <person name="Copeland A.C."/>
            <person name="Dhillon B."/>
            <person name="Glaser F."/>
            <person name="Hesse C.N."/>
            <person name="Kosti I."/>
            <person name="LaButti K."/>
            <person name="Lindquist E.A."/>
            <person name="Lucas S."/>
            <person name="Salamov A.A."/>
            <person name="Bradshaw R.E."/>
            <person name="Ciuffetti L."/>
            <person name="Hamelin R.C."/>
            <person name="Kema G.H.J."/>
            <person name="Lawrence C."/>
            <person name="Scott J.A."/>
            <person name="Spatafora J.W."/>
            <person name="Turgeon B.G."/>
            <person name="de Wit P.J.G.M."/>
            <person name="Zhong S."/>
            <person name="Goodwin S.B."/>
            <person name="Grigoriev I.V."/>
        </authorList>
    </citation>
    <scope>NUCLEOTIDE SEQUENCE [LARGE SCALE GENOMIC DNA]</scope>
    <source>
        <strain evidence="2">ND90Pr / ATCC 201652</strain>
    </source>
</reference>
<dbReference type="HOGENOM" id="CLU_073903_1_1_1"/>
<dbReference type="KEGG" id="bsc:COCSADRAFT_172011"/>